<evidence type="ECO:0000313" key="2">
    <source>
        <dbReference type="EMBL" id="MED1202554.1"/>
    </source>
</evidence>
<accession>A0ABU6MDP4</accession>
<feature type="domain" description="HTH cro/C1-type" evidence="1">
    <location>
        <begin position="21"/>
        <end position="73"/>
    </location>
</feature>
<proteinExistence type="predicted"/>
<dbReference type="EMBL" id="JARMAB010000006">
    <property type="protein sequence ID" value="MED1202554.1"/>
    <property type="molecule type" value="Genomic_DNA"/>
</dbReference>
<dbReference type="SUPFAM" id="SSF47413">
    <property type="entry name" value="lambda repressor-like DNA-binding domains"/>
    <property type="match status" value="1"/>
</dbReference>
<name>A0ABU6MDP4_9BACI</name>
<organism evidence="2 3">
    <name type="scientific">Heyndrickxia acidicola</name>
    <dbReference type="NCBI Taxonomy" id="209389"/>
    <lineage>
        <taxon>Bacteria</taxon>
        <taxon>Bacillati</taxon>
        <taxon>Bacillota</taxon>
        <taxon>Bacilli</taxon>
        <taxon>Bacillales</taxon>
        <taxon>Bacillaceae</taxon>
        <taxon>Heyndrickxia</taxon>
    </lineage>
</organism>
<dbReference type="PROSITE" id="PS50943">
    <property type="entry name" value="HTH_CROC1"/>
    <property type="match status" value="1"/>
</dbReference>
<dbReference type="Pfam" id="PF01381">
    <property type="entry name" value="HTH_3"/>
    <property type="match status" value="1"/>
</dbReference>
<dbReference type="InterPro" id="IPR001387">
    <property type="entry name" value="Cro/C1-type_HTH"/>
</dbReference>
<gene>
    <name evidence="2" type="ORF">P4T90_05540</name>
</gene>
<protein>
    <submittedName>
        <fullName evidence="2">Helix-turn-helix transcriptional regulator</fullName>
    </submittedName>
</protein>
<comment type="caution">
    <text evidence="2">The sequence shown here is derived from an EMBL/GenBank/DDBJ whole genome shotgun (WGS) entry which is preliminary data.</text>
</comment>
<evidence type="ECO:0000313" key="3">
    <source>
        <dbReference type="Proteomes" id="UP001341444"/>
    </source>
</evidence>
<reference evidence="2 3" key="1">
    <citation type="submission" date="2023-03" db="EMBL/GenBank/DDBJ databases">
        <title>Bacillus Genome Sequencing.</title>
        <authorList>
            <person name="Dunlap C."/>
        </authorList>
    </citation>
    <scope>NUCLEOTIDE SEQUENCE [LARGE SCALE GENOMIC DNA]</scope>
    <source>
        <strain evidence="2 3">B-23453</strain>
    </source>
</reference>
<dbReference type="InterPro" id="IPR010982">
    <property type="entry name" value="Lambda_DNA-bd_dom_sf"/>
</dbReference>
<evidence type="ECO:0000259" key="1">
    <source>
        <dbReference type="PROSITE" id="PS50943"/>
    </source>
</evidence>
<dbReference type="Gene3D" id="1.10.260.40">
    <property type="entry name" value="lambda repressor-like DNA-binding domains"/>
    <property type="match status" value="1"/>
</dbReference>
<keyword evidence="3" id="KW-1185">Reference proteome</keyword>
<dbReference type="Proteomes" id="UP001341444">
    <property type="component" value="Unassembled WGS sequence"/>
</dbReference>
<sequence>MFGLFGGKPRTPVGKFLDKWGITQEWLAKKTKISRNTISKIASDNGYSPNLSTIKKVMNALREVDPKAKTEDFFDI</sequence>
<dbReference type="RefSeq" id="WP_066265480.1">
    <property type="nucleotide sequence ID" value="NZ_JARMAB010000006.1"/>
</dbReference>
<dbReference type="CDD" id="cd00093">
    <property type="entry name" value="HTH_XRE"/>
    <property type="match status" value="1"/>
</dbReference>